<proteinExistence type="predicted"/>
<reference evidence="3" key="1">
    <citation type="submission" date="2020-05" db="EMBL/GenBank/DDBJ databases">
        <authorList>
            <person name="Chiriac C."/>
            <person name="Salcher M."/>
            <person name="Ghai R."/>
            <person name="Kavagutti S V."/>
        </authorList>
    </citation>
    <scope>NUCLEOTIDE SEQUENCE</scope>
</reference>
<evidence type="ECO:0000313" key="3">
    <source>
        <dbReference type="EMBL" id="CAB4170398.1"/>
    </source>
</evidence>
<organism evidence="3">
    <name type="scientific">uncultured Caudovirales phage</name>
    <dbReference type="NCBI Taxonomy" id="2100421"/>
    <lineage>
        <taxon>Viruses</taxon>
        <taxon>Duplodnaviria</taxon>
        <taxon>Heunggongvirae</taxon>
        <taxon>Uroviricota</taxon>
        <taxon>Caudoviricetes</taxon>
        <taxon>Peduoviridae</taxon>
        <taxon>Maltschvirus</taxon>
        <taxon>Maltschvirus maltsch</taxon>
    </lineage>
</organism>
<evidence type="ECO:0000313" key="4">
    <source>
        <dbReference type="EMBL" id="CAB4176851.1"/>
    </source>
</evidence>
<evidence type="ECO:0008006" key="6">
    <source>
        <dbReference type="Google" id="ProtNLM"/>
    </source>
</evidence>
<sequence length="245" mass="27415">MAIQFPPLGNVPSFGGVLDSLTKAKKLKEGRASPLNDFISTVKSNGIMPLNRFTVEFALPKSISTIFGGSNSMKVMMCHGLNLPGIVLTTQQSKTYGEYREFPYEKLFNNINMNFYITSISGGGQLSNITIFNEWMNSIQNPYTREFSYYDDYITDITVTIQDKAEDDKHTVKFFECYPKSIGDINMEYSSRDVMTLPVSMNYKYWRSVNISSDTVPISNQSLGSSVTVGGTPEPEGNFEIPGEK</sequence>
<dbReference type="EMBL" id="LR796944">
    <property type="protein sequence ID" value="CAB4176851.1"/>
    <property type="molecule type" value="Genomic_DNA"/>
</dbReference>
<accession>A0A6J5PMN7</accession>
<evidence type="ECO:0000313" key="2">
    <source>
        <dbReference type="EMBL" id="CAB4168151.1"/>
    </source>
</evidence>
<evidence type="ECO:0000256" key="1">
    <source>
        <dbReference type="SAM" id="MobiDB-lite"/>
    </source>
</evidence>
<dbReference type="EMBL" id="LR796815">
    <property type="protein sequence ID" value="CAB4168151.1"/>
    <property type="molecule type" value="Genomic_DNA"/>
</dbReference>
<dbReference type="EMBL" id="LR796858">
    <property type="protein sequence ID" value="CAB4170398.1"/>
    <property type="molecule type" value="Genomic_DNA"/>
</dbReference>
<feature type="region of interest" description="Disordered" evidence="1">
    <location>
        <begin position="222"/>
        <end position="245"/>
    </location>
</feature>
<evidence type="ECO:0000313" key="5">
    <source>
        <dbReference type="EMBL" id="CAB4222975.1"/>
    </source>
</evidence>
<protein>
    <recommendedName>
        <fullName evidence="6">Tail tube protein</fullName>
    </recommendedName>
</protein>
<dbReference type="EMBL" id="LR797534">
    <property type="protein sequence ID" value="CAB4222975.1"/>
    <property type="molecule type" value="Genomic_DNA"/>
</dbReference>
<gene>
    <name evidence="5" type="ORF">UFOVP1666_34</name>
    <name evidence="2" type="ORF">UFOVP867_187</name>
    <name evidence="3" type="ORF">UFOVP913_12</name>
    <name evidence="4" type="ORF">UFOVP993_65</name>
</gene>
<name>A0A6J5PMN7_9CAUD</name>